<dbReference type="Proteomes" id="UP001153761">
    <property type="component" value="Chromosome"/>
</dbReference>
<dbReference type="AlphaFoldDB" id="A0AAD1V7E4"/>
<feature type="compositionally biased region" description="Basic and acidic residues" evidence="1">
    <location>
        <begin position="71"/>
        <end position="80"/>
    </location>
</feature>
<gene>
    <name evidence="2" type="ORF">PANO66_03481</name>
</gene>
<accession>A0AAD1V7E4</accession>
<evidence type="ECO:0000313" key="2">
    <source>
        <dbReference type="EMBL" id="CAD5963899.1"/>
    </source>
</evidence>
<evidence type="ECO:0000256" key="1">
    <source>
        <dbReference type="SAM" id="MobiDB-lite"/>
    </source>
</evidence>
<protein>
    <recommendedName>
        <fullName evidence="4">DGQHR domain protein</fullName>
    </recommendedName>
</protein>
<dbReference type="EMBL" id="LR882963">
    <property type="protein sequence ID" value="CAD5963899.1"/>
    <property type="molecule type" value="Genomic_DNA"/>
</dbReference>
<evidence type="ECO:0000313" key="3">
    <source>
        <dbReference type="Proteomes" id="UP001153761"/>
    </source>
</evidence>
<proteinExistence type="predicted"/>
<feature type="region of interest" description="Disordered" evidence="1">
    <location>
        <begin position="60"/>
        <end position="80"/>
    </location>
</feature>
<name>A0AAD1V7E4_PLAAG</name>
<dbReference type="InterPro" id="IPR017601">
    <property type="entry name" value="DGQHR-contain_dom"/>
</dbReference>
<dbReference type="InterPro" id="IPR017642">
    <property type="entry name" value="DNA_S_mod_DndB"/>
</dbReference>
<dbReference type="CDD" id="cd16412">
    <property type="entry name" value="dndB"/>
    <property type="match status" value="1"/>
</dbReference>
<dbReference type="Pfam" id="PF14072">
    <property type="entry name" value="DndB"/>
    <property type="match status" value="1"/>
</dbReference>
<evidence type="ECO:0008006" key="4">
    <source>
        <dbReference type="Google" id="ProtNLM"/>
    </source>
</evidence>
<reference evidence="2" key="1">
    <citation type="submission" date="2020-09" db="EMBL/GenBank/DDBJ databases">
        <authorList>
            <person name="Blom J."/>
        </authorList>
    </citation>
    <scope>NUCLEOTIDE SEQUENCE</scope>
    <source>
        <strain evidence="2">No.66</strain>
    </source>
</reference>
<dbReference type="NCBIfam" id="TIGR03187">
    <property type="entry name" value="DGQHR"/>
    <property type="match status" value="1"/>
</dbReference>
<sequence length="392" mass="44660">MNTNNNSLSELSLKIDSLLEPLFTQNHRQKCYIGLLLQQGKRKMIQINVPAYDLPTLLQAKPSLDNNPDSGKNRPEVKGHAEEIKDYITKRVSQDKPWIMGTLTANVDPGKIEFIDLGRGVCFVIIPRTTKLDITDGQHRKRAIHELIEDISTAELIADHDFPITLVLESSFNQCQTDFRDMAQTRQLDKSLLISFGEFSGRIGITKNLVDSVFIFKDKTEKIKGTPASKQKLIYTMNFIVKFVSCVFTDDPSDELIDYDVDMASEQLASCLNQFFEECPATEYIAQTPKEELTIEEIDNFKDKYILGVSMGLEILGRLLHLTYDQYSHTFDLEKVSELADIDWSRESELWQGNVITIDPNPKKPNNPYKISYTASNVRIAMNAVKEHLGWI</sequence>
<dbReference type="RefSeq" id="WP_254032535.1">
    <property type="nucleotide sequence ID" value="NZ_JBAVBW010000127.1"/>
</dbReference>
<organism evidence="2 3">
    <name type="scientific">Planktothrix agardhii</name>
    <name type="common">Oscillatoria agardhii</name>
    <dbReference type="NCBI Taxonomy" id="1160"/>
    <lineage>
        <taxon>Bacteria</taxon>
        <taxon>Bacillati</taxon>
        <taxon>Cyanobacteriota</taxon>
        <taxon>Cyanophyceae</taxon>
        <taxon>Oscillatoriophycideae</taxon>
        <taxon>Oscillatoriales</taxon>
        <taxon>Microcoleaceae</taxon>
        <taxon>Planktothrix</taxon>
    </lineage>
</organism>